<dbReference type="Proteomes" id="UP000198654">
    <property type="component" value="Unassembled WGS sequence"/>
</dbReference>
<reference evidence="1 2" key="1">
    <citation type="submission" date="2016-10" db="EMBL/GenBank/DDBJ databases">
        <authorList>
            <person name="de Groot N.N."/>
        </authorList>
    </citation>
    <scope>NUCLEOTIDE SEQUENCE [LARGE SCALE GENOMIC DNA]</scope>
    <source>
        <strain evidence="1 2">DSM 14789</strain>
    </source>
</reference>
<dbReference type="OrthoDB" id="9922237at2"/>
<dbReference type="AlphaFoldDB" id="A0A1G9MYE3"/>
<dbReference type="STRING" id="119000.SAMN05661010_02550"/>
<dbReference type="RefSeq" id="WP_089729140.1">
    <property type="nucleotide sequence ID" value="NZ_FNGI01000007.1"/>
</dbReference>
<accession>A0A1G9MYE3</accession>
<protein>
    <submittedName>
        <fullName evidence="1">Uncharacterized protein</fullName>
    </submittedName>
</protein>
<evidence type="ECO:0000313" key="1">
    <source>
        <dbReference type="EMBL" id="SDL78625.1"/>
    </source>
</evidence>
<gene>
    <name evidence="1" type="ORF">SAMN05661010_02550</name>
</gene>
<sequence length="72" mass="7910">MATNVTTVEEGLHAAGEQMQQQRMALLARNALGRSGELVIVTTIRAAKQGAVVAMEARHCEVTKFRTFIRLK</sequence>
<organism evidence="1 2">
    <name type="scientific">Modicisalibacter muralis</name>
    <dbReference type="NCBI Taxonomy" id="119000"/>
    <lineage>
        <taxon>Bacteria</taxon>
        <taxon>Pseudomonadati</taxon>
        <taxon>Pseudomonadota</taxon>
        <taxon>Gammaproteobacteria</taxon>
        <taxon>Oceanospirillales</taxon>
        <taxon>Halomonadaceae</taxon>
        <taxon>Modicisalibacter</taxon>
    </lineage>
</organism>
<keyword evidence="2" id="KW-1185">Reference proteome</keyword>
<name>A0A1G9MYE3_9GAMM</name>
<proteinExistence type="predicted"/>
<dbReference type="EMBL" id="FNGI01000007">
    <property type="protein sequence ID" value="SDL78625.1"/>
    <property type="molecule type" value="Genomic_DNA"/>
</dbReference>
<evidence type="ECO:0000313" key="2">
    <source>
        <dbReference type="Proteomes" id="UP000198654"/>
    </source>
</evidence>